<dbReference type="Proteomes" id="UP000828390">
    <property type="component" value="Unassembled WGS sequence"/>
</dbReference>
<keyword evidence="2" id="KW-1185">Reference proteome</keyword>
<gene>
    <name evidence="1" type="ORF">DPMN_138643</name>
</gene>
<protein>
    <submittedName>
        <fullName evidence="1">Uncharacterized protein</fullName>
    </submittedName>
</protein>
<evidence type="ECO:0000313" key="2">
    <source>
        <dbReference type="Proteomes" id="UP000828390"/>
    </source>
</evidence>
<dbReference type="AlphaFoldDB" id="A0A9D4G7N9"/>
<organism evidence="1 2">
    <name type="scientific">Dreissena polymorpha</name>
    <name type="common">Zebra mussel</name>
    <name type="synonym">Mytilus polymorpha</name>
    <dbReference type="NCBI Taxonomy" id="45954"/>
    <lineage>
        <taxon>Eukaryota</taxon>
        <taxon>Metazoa</taxon>
        <taxon>Spiralia</taxon>
        <taxon>Lophotrochozoa</taxon>
        <taxon>Mollusca</taxon>
        <taxon>Bivalvia</taxon>
        <taxon>Autobranchia</taxon>
        <taxon>Heteroconchia</taxon>
        <taxon>Euheterodonta</taxon>
        <taxon>Imparidentia</taxon>
        <taxon>Neoheterodontei</taxon>
        <taxon>Myida</taxon>
        <taxon>Dreissenoidea</taxon>
        <taxon>Dreissenidae</taxon>
        <taxon>Dreissena</taxon>
    </lineage>
</organism>
<sequence length="94" mass="10057">MDGLVCTINSQAIGNCSNSSGYAVSGIVDSTSLRVSLLIRSVACSDEGEYDCHSVNRPDAFATTFLALTGKLELVLVVTYTSFPTYVHDLCRCI</sequence>
<comment type="caution">
    <text evidence="1">The sequence shown here is derived from an EMBL/GenBank/DDBJ whole genome shotgun (WGS) entry which is preliminary data.</text>
</comment>
<evidence type="ECO:0000313" key="1">
    <source>
        <dbReference type="EMBL" id="KAH3810253.1"/>
    </source>
</evidence>
<reference evidence="1" key="2">
    <citation type="submission" date="2020-11" db="EMBL/GenBank/DDBJ databases">
        <authorList>
            <person name="McCartney M.A."/>
            <person name="Auch B."/>
            <person name="Kono T."/>
            <person name="Mallez S."/>
            <person name="Becker A."/>
            <person name="Gohl D.M."/>
            <person name="Silverstein K.A.T."/>
            <person name="Koren S."/>
            <person name="Bechman K.B."/>
            <person name="Herman A."/>
            <person name="Abrahante J.E."/>
            <person name="Garbe J."/>
        </authorList>
    </citation>
    <scope>NUCLEOTIDE SEQUENCE</scope>
    <source>
        <strain evidence="1">Duluth1</strain>
        <tissue evidence="1">Whole animal</tissue>
    </source>
</reference>
<dbReference type="SUPFAM" id="SSF48726">
    <property type="entry name" value="Immunoglobulin"/>
    <property type="match status" value="1"/>
</dbReference>
<reference evidence="1" key="1">
    <citation type="journal article" date="2019" name="bioRxiv">
        <title>The Genome of the Zebra Mussel, Dreissena polymorpha: A Resource for Invasive Species Research.</title>
        <authorList>
            <person name="McCartney M.A."/>
            <person name="Auch B."/>
            <person name="Kono T."/>
            <person name="Mallez S."/>
            <person name="Zhang Y."/>
            <person name="Obille A."/>
            <person name="Becker A."/>
            <person name="Abrahante J.E."/>
            <person name="Garbe J."/>
            <person name="Badalamenti J.P."/>
            <person name="Herman A."/>
            <person name="Mangelson H."/>
            <person name="Liachko I."/>
            <person name="Sullivan S."/>
            <person name="Sone E.D."/>
            <person name="Koren S."/>
            <person name="Silverstein K.A.T."/>
            <person name="Beckman K.B."/>
            <person name="Gohl D.M."/>
        </authorList>
    </citation>
    <scope>NUCLEOTIDE SEQUENCE</scope>
    <source>
        <strain evidence="1">Duluth1</strain>
        <tissue evidence="1">Whole animal</tissue>
    </source>
</reference>
<dbReference type="InterPro" id="IPR036179">
    <property type="entry name" value="Ig-like_dom_sf"/>
</dbReference>
<name>A0A9D4G7N9_DREPO</name>
<dbReference type="EMBL" id="JAIWYP010000006">
    <property type="protein sequence ID" value="KAH3810253.1"/>
    <property type="molecule type" value="Genomic_DNA"/>
</dbReference>
<proteinExistence type="predicted"/>
<accession>A0A9D4G7N9</accession>